<name>A0ABU8YTQ2_9CYAN</name>
<protein>
    <submittedName>
        <fullName evidence="1">Uncharacterized protein</fullName>
    </submittedName>
</protein>
<proteinExistence type="predicted"/>
<dbReference type="EMBL" id="JBBLXS010000450">
    <property type="protein sequence ID" value="MEK0187842.1"/>
    <property type="molecule type" value="Genomic_DNA"/>
</dbReference>
<gene>
    <name evidence="1" type="ORF">WMG39_23815</name>
</gene>
<organism evidence="1 2">
    <name type="scientific">Microcoleus anatoxicus PTRS2</name>
    <dbReference type="NCBI Taxonomy" id="2705321"/>
    <lineage>
        <taxon>Bacteria</taxon>
        <taxon>Bacillati</taxon>
        <taxon>Cyanobacteriota</taxon>
        <taxon>Cyanophyceae</taxon>
        <taxon>Oscillatoriophycideae</taxon>
        <taxon>Oscillatoriales</taxon>
        <taxon>Microcoleaceae</taxon>
        <taxon>Microcoleus</taxon>
        <taxon>Microcoleus anatoxicus</taxon>
    </lineage>
</organism>
<reference evidence="1 2" key="1">
    <citation type="journal article" date="2020" name="Harmful Algae">
        <title>Molecular and morphological characterization of a novel dihydroanatoxin-a producing Microcoleus species (cyanobacteria) from the Russian River, California, USA.</title>
        <authorList>
            <person name="Conklin K.Y."/>
            <person name="Stancheva R."/>
            <person name="Otten T.G."/>
            <person name="Fadness R."/>
            <person name="Boyer G.L."/>
            <person name="Read B."/>
            <person name="Zhang X."/>
            <person name="Sheath R.G."/>
        </authorList>
    </citation>
    <scope>NUCLEOTIDE SEQUENCE [LARGE SCALE GENOMIC DNA]</scope>
    <source>
        <strain evidence="1 2">PTRS2</strain>
    </source>
</reference>
<dbReference type="Proteomes" id="UP001384579">
    <property type="component" value="Unassembled WGS sequence"/>
</dbReference>
<comment type="caution">
    <text evidence="1">The sequence shown here is derived from an EMBL/GenBank/DDBJ whole genome shotgun (WGS) entry which is preliminary data.</text>
</comment>
<dbReference type="RefSeq" id="WP_340524193.1">
    <property type="nucleotide sequence ID" value="NZ_JBBLXS010000450.1"/>
</dbReference>
<sequence length="55" mass="6627">MLKLANRKSVRVHLNLVRAKHSGRQFISNRQRFTAGMLRPYEYIYLQKLRCTYLS</sequence>
<keyword evidence="2" id="KW-1185">Reference proteome</keyword>
<evidence type="ECO:0000313" key="2">
    <source>
        <dbReference type="Proteomes" id="UP001384579"/>
    </source>
</evidence>
<evidence type="ECO:0000313" key="1">
    <source>
        <dbReference type="EMBL" id="MEK0187842.1"/>
    </source>
</evidence>
<accession>A0ABU8YTQ2</accession>